<accession>A0A9J6H999</accession>
<dbReference type="SUPFAM" id="SSF52047">
    <property type="entry name" value="RNI-like"/>
    <property type="match status" value="1"/>
</dbReference>
<protein>
    <submittedName>
        <fullName evidence="1">Uncharacterized protein</fullName>
    </submittedName>
</protein>
<dbReference type="AlphaFoldDB" id="A0A9J6H999"/>
<evidence type="ECO:0000313" key="1">
    <source>
        <dbReference type="EMBL" id="KAH9383650.1"/>
    </source>
</evidence>
<dbReference type="InterPro" id="IPR032675">
    <property type="entry name" value="LRR_dom_sf"/>
</dbReference>
<sequence>MQLMSSVQAPMDHVLTLAKELEAKIPFLKEKTSVLHNLQELTLGSHAWRNDGGPALLTEPASLEGINEAIRRYPHLRHLRVSTSSKDVVGRIAQFSELRSLSVAYVAVGPPCPFEPHARNLLLSSLTHLALLSFDGVCLSTIDKSCPNLQSLTLKSSRVCEENVPPTAFRHLVSLSVDEAIFIRSFRTLLRAARGLVDLCIDGSGICAVFLSGAPFVPYRPHERLRRLTLKTDQRLSQLCRGPEDLHALFKQLSALERLSTDSYDVRLFVQHFHPRIKLTWTSCTICTAEFPKQPRQEGVWRIVHG</sequence>
<gene>
    <name evidence="1" type="ORF">HPB48_025355</name>
</gene>
<dbReference type="VEuPathDB" id="VectorBase:HLOH_062953"/>
<dbReference type="OMA" id="MLLANCP"/>
<keyword evidence="2" id="KW-1185">Reference proteome</keyword>
<dbReference type="EMBL" id="JABSTR010001217">
    <property type="protein sequence ID" value="KAH9383650.1"/>
    <property type="molecule type" value="Genomic_DNA"/>
</dbReference>
<name>A0A9J6H999_HAELO</name>
<proteinExistence type="predicted"/>
<comment type="caution">
    <text evidence="1">The sequence shown here is derived from an EMBL/GenBank/DDBJ whole genome shotgun (WGS) entry which is preliminary data.</text>
</comment>
<dbReference type="Gene3D" id="3.80.10.10">
    <property type="entry name" value="Ribonuclease Inhibitor"/>
    <property type="match status" value="1"/>
</dbReference>
<dbReference type="Proteomes" id="UP000821853">
    <property type="component" value="Unassembled WGS sequence"/>
</dbReference>
<organism evidence="1 2">
    <name type="scientific">Haemaphysalis longicornis</name>
    <name type="common">Bush tick</name>
    <dbReference type="NCBI Taxonomy" id="44386"/>
    <lineage>
        <taxon>Eukaryota</taxon>
        <taxon>Metazoa</taxon>
        <taxon>Ecdysozoa</taxon>
        <taxon>Arthropoda</taxon>
        <taxon>Chelicerata</taxon>
        <taxon>Arachnida</taxon>
        <taxon>Acari</taxon>
        <taxon>Parasitiformes</taxon>
        <taxon>Ixodida</taxon>
        <taxon>Ixodoidea</taxon>
        <taxon>Ixodidae</taxon>
        <taxon>Haemaphysalinae</taxon>
        <taxon>Haemaphysalis</taxon>
    </lineage>
</organism>
<dbReference type="OrthoDB" id="6496648at2759"/>
<evidence type="ECO:0000313" key="2">
    <source>
        <dbReference type="Proteomes" id="UP000821853"/>
    </source>
</evidence>
<reference evidence="1 2" key="1">
    <citation type="journal article" date="2020" name="Cell">
        <title>Large-Scale Comparative Analyses of Tick Genomes Elucidate Their Genetic Diversity and Vector Capacities.</title>
        <authorList>
            <consortium name="Tick Genome and Microbiome Consortium (TIGMIC)"/>
            <person name="Jia N."/>
            <person name="Wang J."/>
            <person name="Shi W."/>
            <person name="Du L."/>
            <person name="Sun Y."/>
            <person name="Zhan W."/>
            <person name="Jiang J.F."/>
            <person name="Wang Q."/>
            <person name="Zhang B."/>
            <person name="Ji P."/>
            <person name="Bell-Sakyi L."/>
            <person name="Cui X.M."/>
            <person name="Yuan T.T."/>
            <person name="Jiang B.G."/>
            <person name="Yang W.F."/>
            <person name="Lam T.T."/>
            <person name="Chang Q.C."/>
            <person name="Ding S.J."/>
            <person name="Wang X.J."/>
            <person name="Zhu J.G."/>
            <person name="Ruan X.D."/>
            <person name="Zhao L."/>
            <person name="Wei J.T."/>
            <person name="Ye R.Z."/>
            <person name="Que T.C."/>
            <person name="Du C.H."/>
            <person name="Zhou Y.H."/>
            <person name="Cheng J.X."/>
            <person name="Dai P.F."/>
            <person name="Guo W.B."/>
            <person name="Han X.H."/>
            <person name="Huang E.J."/>
            <person name="Li L.F."/>
            <person name="Wei W."/>
            <person name="Gao Y.C."/>
            <person name="Liu J.Z."/>
            <person name="Shao H.Z."/>
            <person name="Wang X."/>
            <person name="Wang C.C."/>
            <person name="Yang T.C."/>
            <person name="Huo Q.B."/>
            <person name="Li W."/>
            <person name="Chen H.Y."/>
            <person name="Chen S.E."/>
            <person name="Zhou L.G."/>
            <person name="Ni X.B."/>
            <person name="Tian J.H."/>
            <person name="Sheng Y."/>
            <person name="Liu T."/>
            <person name="Pan Y.S."/>
            <person name="Xia L.Y."/>
            <person name="Li J."/>
            <person name="Zhao F."/>
            <person name="Cao W.C."/>
        </authorList>
    </citation>
    <scope>NUCLEOTIDE SEQUENCE [LARGE SCALE GENOMIC DNA]</scope>
    <source>
        <strain evidence="1">HaeL-2018</strain>
    </source>
</reference>